<keyword evidence="1" id="KW-0863">Zinc-finger</keyword>
<protein>
    <recommendedName>
        <fullName evidence="3">C2H2-type domain-containing protein</fullName>
    </recommendedName>
</protein>
<keyword evidence="5" id="KW-1185">Reference proteome</keyword>
<feature type="domain" description="C2H2-type" evidence="3">
    <location>
        <begin position="504"/>
        <end position="532"/>
    </location>
</feature>
<feature type="compositionally biased region" description="Low complexity" evidence="2">
    <location>
        <begin position="186"/>
        <end position="202"/>
    </location>
</feature>
<keyword evidence="1" id="KW-0479">Metal-binding</keyword>
<gene>
    <name evidence="4" type="ORF">TWF696_000051</name>
</gene>
<dbReference type="InterPro" id="IPR057026">
    <property type="entry name" value="Znf-C2H2_ascomycetes"/>
</dbReference>
<feature type="compositionally biased region" description="Low complexity" evidence="2">
    <location>
        <begin position="410"/>
        <end position="422"/>
    </location>
</feature>
<comment type="caution">
    <text evidence="4">The sequence shown here is derived from an EMBL/GenBank/DDBJ whole genome shotgun (WGS) entry which is preliminary data.</text>
</comment>
<reference evidence="4 5" key="1">
    <citation type="submission" date="2019-10" db="EMBL/GenBank/DDBJ databases">
        <authorList>
            <person name="Palmer J.M."/>
        </authorList>
    </citation>
    <scope>NUCLEOTIDE SEQUENCE [LARGE SCALE GENOMIC DNA]</scope>
    <source>
        <strain evidence="4 5">TWF696</strain>
    </source>
</reference>
<dbReference type="InterPro" id="IPR013087">
    <property type="entry name" value="Znf_C2H2_type"/>
</dbReference>
<evidence type="ECO:0000313" key="4">
    <source>
        <dbReference type="EMBL" id="KAK6358871.1"/>
    </source>
</evidence>
<dbReference type="Pfam" id="PF24537">
    <property type="entry name" value="zf-C2H2_fungi"/>
    <property type="match status" value="1"/>
</dbReference>
<feature type="compositionally biased region" description="Polar residues" evidence="2">
    <location>
        <begin position="391"/>
        <end position="409"/>
    </location>
</feature>
<dbReference type="PROSITE" id="PS50157">
    <property type="entry name" value="ZINC_FINGER_C2H2_2"/>
    <property type="match status" value="1"/>
</dbReference>
<dbReference type="AlphaFoldDB" id="A0AAV9VCM2"/>
<dbReference type="SMART" id="SM00355">
    <property type="entry name" value="ZnF_C2H2"/>
    <property type="match status" value="2"/>
</dbReference>
<dbReference type="PROSITE" id="PS00028">
    <property type="entry name" value="ZINC_FINGER_C2H2_1"/>
    <property type="match status" value="1"/>
</dbReference>
<feature type="region of interest" description="Disordered" evidence="2">
    <location>
        <begin position="184"/>
        <end position="467"/>
    </location>
</feature>
<evidence type="ECO:0000256" key="2">
    <source>
        <dbReference type="SAM" id="MobiDB-lite"/>
    </source>
</evidence>
<feature type="region of interest" description="Disordered" evidence="2">
    <location>
        <begin position="628"/>
        <end position="648"/>
    </location>
</feature>
<accession>A0AAV9VCM2</accession>
<feature type="compositionally biased region" description="Basic and acidic residues" evidence="2">
    <location>
        <begin position="316"/>
        <end position="331"/>
    </location>
</feature>
<proteinExistence type="predicted"/>
<evidence type="ECO:0000259" key="3">
    <source>
        <dbReference type="PROSITE" id="PS50157"/>
    </source>
</evidence>
<dbReference type="GO" id="GO:0008270">
    <property type="term" value="F:zinc ion binding"/>
    <property type="evidence" value="ECO:0007669"/>
    <property type="project" value="UniProtKB-KW"/>
</dbReference>
<keyword evidence="1" id="KW-0862">Zinc</keyword>
<feature type="compositionally biased region" description="Basic and acidic residues" evidence="2">
    <location>
        <begin position="448"/>
        <end position="457"/>
    </location>
</feature>
<evidence type="ECO:0000313" key="5">
    <source>
        <dbReference type="Proteomes" id="UP001375240"/>
    </source>
</evidence>
<name>A0AAV9VCM2_9PEZI</name>
<dbReference type="EMBL" id="JAVHNQ010000001">
    <property type="protein sequence ID" value="KAK6358871.1"/>
    <property type="molecule type" value="Genomic_DNA"/>
</dbReference>
<feature type="compositionally biased region" description="Polar residues" evidence="2">
    <location>
        <begin position="216"/>
        <end position="226"/>
    </location>
</feature>
<evidence type="ECO:0000256" key="1">
    <source>
        <dbReference type="PROSITE-ProRule" id="PRU00042"/>
    </source>
</evidence>
<organism evidence="4 5">
    <name type="scientific">Orbilia brochopaga</name>
    <dbReference type="NCBI Taxonomy" id="3140254"/>
    <lineage>
        <taxon>Eukaryota</taxon>
        <taxon>Fungi</taxon>
        <taxon>Dikarya</taxon>
        <taxon>Ascomycota</taxon>
        <taxon>Pezizomycotina</taxon>
        <taxon>Orbiliomycetes</taxon>
        <taxon>Orbiliales</taxon>
        <taxon>Orbiliaceae</taxon>
        <taxon>Orbilia</taxon>
    </lineage>
</organism>
<feature type="compositionally biased region" description="Polar residues" evidence="2">
    <location>
        <begin position="257"/>
        <end position="266"/>
    </location>
</feature>
<sequence>MNIQQRIVSPQPMGVPDIRVQDHHHHHHYPSPFSSDRHTRTLPRAIPNAHDAPPPGIPSMEAPPSIFGDYRNKLPAIPSVDFQSGTPLAERGKSGISSLRERMHAFDAMQVDLHQPESSLPGSPYPLNGDSSRGFSSRFGHVESYRSMPTTSIASTNDSSSLTEAMRKTFDAYDKGLVQKLNSPVSSSMASNGLSSSSSYWSQHPPLVHRSEERNGSISSQSSFTPSYGKDRSPKLPGVSDITSIPPSPAVPEPASQWPNSTSSPFETGPRSGYPPFSERDRSPGLTRPGSSLLAEAYDRDRRNNSFSLSSGYASDRPKGERLSPEGRGDDDIMMDDAPPRSTGTPFEYRKSPVSHPSPVPRYAKFRSGPYSPREERYSSVSEARNRFFTGDNSPDLNRVTMSGDPNFTSQSGPARSSISSSRTVYNGNGVVDPASSPSPYSRGHQRTISEADRRQQASEAAVGPKHHSAPKLLGVLMCECCPKKPKKFDNQLDLKMHEMEKQYGCKYCTHRFKNKNEAERHQNSLHLRKHSWCCSAIASTPEAAFHPSPVKQHYVDICGYCGEEFPNPPDWQARHDHLSEVHKFGECNQNKRFFRADHFRQHLKHTHAGTSGKWANVLENACKREVPEHEQHPDPVMHGGMMSDMMD</sequence>
<dbReference type="Proteomes" id="UP001375240">
    <property type="component" value="Unassembled WGS sequence"/>
</dbReference>